<gene>
    <name evidence="6" type="ORF">WS67_19255</name>
</gene>
<organism evidence="6 7">
    <name type="scientific">Burkholderia singularis</name>
    <dbReference type="NCBI Taxonomy" id="1503053"/>
    <lineage>
        <taxon>Bacteria</taxon>
        <taxon>Pseudomonadati</taxon>
        <taxon>Pseudomonadota</taxon>
        <taxon>Betaproteobacteria</taxon>
        <taxon>Burkholderiales</taxon>
        <taxon>Burkholderiaceae</taxon>
        <taxon>Burkholderia</taxon>
        <taxon>pseudomallei group</taxon>
    </lineage>
</organism>
<evidence type="ECO:0000256" key="3">
    <source>
        <dbReference type="ARBA" id="ARBA00023125"/>
    </source>
</evidence>
<evidence type="ECO:0000313" key="6">
    <source>
        <dbReference type="EMBL" id="KVE25158.1"/>
    </source>
</evidence>
<evidence type="ECO:0000256" key="2">
    <source>
        <dbReference type="ARBA" id="ARBA00023015"/>
    </source>
</evidence>
<reference evidence="6 7" key="1">
    <citation type="submission" date="2015-11" db="EMBL/GenBank/DDBJ databases">
        <title>Expanding the genomic diversity of Burkholderia species for the development of highly accurate diagnostics.</title>
        <authorList>
            <person name="Sahl J."/>
            <person name="Keim P."/>
            <person name="Wagner D."/>
        </authorList>
    </citation>
    <scope>NUCLEOTIDE SEQUENCE [LARGE SCALE GENOMIC DNA]</scope>
    <source>
        <strain evidence="6 7">TSV85</strain>
    </source>
</reference>
<proteinExistence type="inferred from homology"/>
<dbReference type="PANTHER" id="PTHR30419">
    <property type="entry name" value="HTH-TYPE TRANSCRIPTIONAL REGULATOR YBHD"/>
    <property type="match status" value="1"/>
</dbReference>
<dbReference type="InterPro" id="IPR050950">
    <property type="entry name" value="HTH-type_LysR_regulators"/>
</dbReference>
<keyword evidence="3" id="KW-0238">DNA-binding</keyword>
<keyword evidence="4" id="KW-0804">Transcription</keyword>
<dbReference type="InterPro" id="IPR036388">
    <property type="entry name" value="WH-like_DNA-bd_sf"/>
</dbReference>
<protein>
    <recommendedName>
        <fullName evidence="5">HTH lysR-type domain-containing protein</fullName>
    </recommendedName>
</protein>
<feature type="domain" description="HTH lysR-type" evidence="5">
    <location>
        <begin position="1"/>
        <end position="58"/>
    </location>
</feature>
<keyword evidence="7" id="KW-1185">Reference proteome</keyword>
<dbReference type="Gene3D" id="1.10.10.10">
    <property type="entry name" value="Winged helix-like DNA-binding domain superfamily/Winged helix DNA-binding domain"/>
    <property type="match status" value="1"/>
</dbReference>
<dbReference type="Pfam" id="PF00126">
    <property type="entry name" value="HTH_1"/>
    <property type="match status" value="1"/>
</dbReference>
<dbReference type="Pfam" id="PF03466">
    <property type="entry name" value="LysR_substrate"/>
    <property type="match status" value="1"/>
</dbReference>
<name>A0A103DYN9_9BURK</name>
<dbReference type="GO" id="GO:0003677">
    <property type="term" value="F:DNA binding"/>
    <property type="evidence" value="ECO:0007669"/>
    <property type="project" value="UniProtKB-KW"/>
</dbReference>
<dbReference type="Proteomes" id="UP000062788">
    <property type="component" value="Unassembled WGS sequence"/>
</dbReference>
<sequence>MKYPQVLAFVSVARLGSIRAAARSMGVSQAAVTKTMRLLEEQLGVTLLARGVGGAVLTAAGRALLPRATLIVEQMNLLEDDVSADDCGRVAIGLSIMASSRLLPLVLPDFIAQRPRSPLRIVDGALASVLPGLRDGTLDFGVCTALAESIPMPFQFEPWFRRPAIVIARRTHPLVNRRCTLDDLTRFPWVSGGIRITTQPSYIGAARVIEGPQNIESQNVVATRAALKCTNALAVVSRDIASEVEDVDLAALDLDEPLPDLTEGLVTRSDLFLSPNAQLMMEMLRKQAFRSFA</sequence>
<dbReference type="SUPFAM" id="SSF46785">
    <property type="entry name" value="Winged helix' DNA-binding domain"/>
    <property type="match status" value="1"/>
</dbReference>
<evidence type="ECO:0000259" key="5">
    <source>
        <dbReference type="PROSITE" id="PS50931"/>
    </source>
</evidence>
<dbReference type="InterPro" id="IPR036390">
    <property type="entry name" value="WH_DNA-bd_sf"/>
</dbReference>
<dbReference type="AlphaFoldDB" id="A0A103DYN9"/>
<evidence type="ECO:0000256" key="4">
    <source>
        <dbReference type="ARBA" id="ARBA00023163"/>
    </source>
</evidence>
<dbReference type="EMBL" id="LOWA01000043">
    <property type="protein sequence ID" value="KVE25158.1"/>
    <property type="molecule type" value="Genomic_DNA"/>
</dbReference>
<accession>A0A103DYN9</accession>
<dbReference type="PROSITE" id="PS50931">
    <property type="entry name" value="HTH_LYSR"/>
    <property type="match status" value="1"/>
</dbReference>
<dbReference type="PANTHER" id="PTHR30419:SF8">
    <property type="entry name" value="NITROGEN ASSIMILATION TRANSCRIPTIONAL ACTIVATOR-RELATED"/>
    <property type="match status" value="1"/>
</dbReference>
<evidence type="ECO:0000313" key="7">
    <source>
        <dbReference type="Proteomes" id="UP000062788"/>
    </source>
</evidence>
<dbReference type="GO" id="GO:0005829">
    <property type="term" value="C:cytosol"/>
    <property type="evidence" value="ECO:0007669"/>
    <property type="project" value="TreeGrafter"/>
</dbReference>
<dbReference type="InterPro" id="IPR000847">
    <property type="entry name" value="LysR_HTH_N"/>
</dbReference>
<dbReference type="Gene3D" id="3.40.190.10">
    <property type="entry name" value="Periplasmic binding protein-like II"/>
    <property type="match status" value="1"/>
</dbReference>
<dbReference type="PRINTS" id="PR00039">
    <property type="entry name" value="HTHLYSR"/>
</dbReference>
<keyword evidence="2" id="KW-0805">Transcription regulation</keyword>
<dbReference type="GO" id="GO:0003700">
    <property type="term" value="F:DNA-binding transcription factor activity"/>
    <property type="evidence" value="ECO:0007669"/>
    <property type="project" value="InterPro"/>
</dbReference>
<dbReference type="InterPro" id="IPR005119">
    <property type="entry name" value="LysR_subst-bd"/>
</dbReference>
<comment type="similarity">
    <text evidence="1">Belongs to the LysR transcriptional regulatory family.</text>
</comment>
<comment type="caution">
    <text evidence="6">The sequence shown here is derived from an EMBL/GenBank/DDBJ whole genome shotgun (WGS) entry which is preliminary data.</text>
</comment>
<evidence type="ECO:0000256" key="1">
    <source>
        <dbReference type="ARBA" id="ARBA00009437"/>
    </source>
</evidence>
<dbReference type="SUPFAM" id="SSF53850">
    <property type="entry name" value="Periplasmic binding protein-like II"/>
    <property type="match status" value="1"/>
</dbReference>